<accession>A0ABQ8JTT6</accession>
<name>A0ABQ8JTT6_DERPT</name>
<evidence type="ECO:0000313" key="2">
    <source>
        <dbReference type="Proteomes" id="UP000887458"/>
    </source>
</evidence>
<organism evidence="1 2">
    <name type="scientific">Dermatophagoides pteronyssinus</name>
    <name type="common">European house dust mite</name>
    <dbReference type="NCBI Taxonomy" id="6956"/>
    <lineage>
        <taxon>Eukaryota</taxon>
        <taxon>Metazoa</taxon>
        <taxon>Ecdysozoa</taxon>
        <taxon>Arthropoda</taxon>
        <taxon>Chelicerata</taxon>
        <taxon>Arachnida</taxon>
        <taxon>Acari</taxon>
        <taxon>Acariformes</taxon>
        <taxon>Sarcoptiformes</taxon>
        <taxon>Astigmata</taxon>
        <taxon>Psoroptidia</taxon>
        <taxon>Analgoidea</taxon>
        <taxon>Pyroglyphidae</taxon>
        <taxon>Dermatophagoidinae</taxon>
        <taxon>Dermatophagoides</taxon>
    </lineage>
</organism>
<sequence length="61" mass="7039">MMFRMSKSSCCNEQTCRRSSSNDVMAQGIMFQHFNAFSNSPFSRKSCIMSKPPINEPFTYN</sequence>
<dbReference type="EMBL" id="NJHN03000012">
    <property type="protein sequence ID" value="KAH9426039.1"/>
    <property type="molecule type" value="Genomic_DNA"/>
</dbReference>
<gene>
    <name evidence="1" type="ORF">DERP_006979</name>
</gene>
<reference evidence="1 2" key="2">
    <citation type="journal article" date="2022" name="Mol. Biol. Evol.">
        <title>Comparative Genomics Reveals Insights into the Divergent Evolution of Astigmatic Mites and Household Pest Adaptations.</title>
        <authorList>
            <person name="Xiong Q."/>
            <person name="Wan A.T."/>
            <person name="Liu X."/>
            <person name="Fung C.S."/>
            <person name="Xiao X."/>
            <person name="Malainual N."/>
            <person name="Hou J."/>
            <person name="Wang L."/>
            <person name="Wang M."/>
            <person name="Yang K.Y."/>
            <person name="Cui Y."/>
            <person name="Leung E.L."/>
            <person name="Nong W."/>
            <person name="Shin S.K."/>
            <person name="Au S.W."/>
            <person name="Jeong K.Y."/>
            <person name="Chew F.T."/>
            <person name="Hui J.H."/>
            <person name="Leung T.F."/>
            <person name="Tungtrongchitr A."/>
            <person name="Zhong N."/>
            <person name="Liu Z."/>
            <person name="Tsui S.K."/>
        </authorList>
    </citation>
    <scope>NUCLEOTIDE SEQUENCE [LARGE SCALE GENOMIC DNA]</scope>
    <source>
        <strain evidence="1">Derp</strain>
    </source>
</reference>
<reference evidence="1 2" key="1">
    <citation type="journal article" date="2018" name="J. Allergy Clin. Immunol.">
        <title>High-quality assembly of Dermatophagoides pteronyssinus genome and transcriptome reveals a wide range of novel allergens.</title>
        <authorList>
            <person name="Liu X.Y."/>
            <person name="Yang K.Y."/>
            <person name="Wang M.Q."/>
            <person name="Kwok J.S."/>
            <person name="Zeng X."/>
            <person name="Yang Z."/>
            <person name="Xiao X.J."/>
            <person name="Lau C.P."/>
            <person name="Li Y."/>
            <person name="Huang Z.M."/>
            <person name="Ba J.G."/>
            <person name="Yim A.K."/>
            <person name="Ouyang C.Y."/>
            <person name="Ngai S.M."/>
            <person name="Chan T.F."/>
            <person name="Leung E.L."/>
            <person name="Liu L."/>
            <person name="Liu Z.G."/>
            <person name="Tsui S.K."/>
        </authorList>
    </citation>
    <scope>NUCLEOTIDE SEQUENCE [LARGE SCALE GENOMIC DNA]</scope>
    <source>
        <strain evidence="1">Derp</strain>
    </source>
</reference>
<dbReference type="Proteomes" id="UP000887458">
    <property type="component" value="Unassembled WGS sequence"/>
</dbReference>
<comment type="caution">
    <text evidence="1">The sequence shown here is derived from an EMBL/GenBank/DDBJ whole genome shotgun (WGS) entry which is preliminary data.</text>
</comment>
<proteinExistence type="predicted"/>
<evidence type="ECO:0000313" key="1">
    <source>
        <dbReference type="EMBL" id="KAH9426039.1"/>
    </source>
</evidence>
<protein>
    <submittedName>
        <fullName evidence="1">Uncharacterized protein</fullName>
    </submittedName>
</protein>
<keyword evidence="2" id="KW-1185">Reference proteome</keyword>